<dbReference type="InterPro" id="IPR036397">
    <property type="entry name" value="RNaseH_sf"/>
</dbReference>
<dbReference type="Gene3D" id="4.10.60.10">
    <property type="entry name" value="Zinc finger, CCHC-type"/>
    <property type="match status" value="1"/>
</dbReference>
<dbReference type="InterPro" id="IPR057670">
    <property type="entry name" value="SH3_retrovirus"/>
</dbReference>
<dbReference type="SUPFAM" id="SSF57756">
    <property type="entry name" value="Retrovirus zinc finger-like domains"/>
    <property type="match status" value="1"/>
</dbReference>
<keyword evidence="1" id="KW-0645">Protease</keyword>
<feature type="domain" description="Integrase catalytic" evidence="4">
    <location>
        <begin position="374"/>
        <end position="550"/>
    </location>
</feature>
<keyword evidence="2" id="KW-0479">Metal-binding</keyword>
<dbReference type="InterPro" id="IPR025724">
    <property type="entry name" value="GAG-pre-integrase_dom"/>
</dbReference>
<dbReference type="InterPro" id="IPR001878">
    <property type="entry name" value="Znf_CCHC"/>
</dbReference>
<evidence type="ECO:0000259" key="3">
    <source>
        <dbReference type="PROSITE" id="PS50158"/>
    </source>
</evidence>
<gene>
    <name evidence="5" type="ORF">KK1_043110</name>
</gene>
<dbReference type="InterPro" id="IPR001584">
    <property type="entry name" value="Integrase_cat-core"/>
</dbReference>
<dbReference type="EMBL" id="KQ484311">
    <property type="protein sequence ID" value="KYP35823.1"/>
    <property type="molecule type" value="Genomic_DNA"/>
</dbReference>
<evidence type="ECO:0000313" key="6">
    <source>
        <dbReference type="Proteomes" id="UP000075243"/>
    </source>
</evidence>
<dbReference type="InterPro" id="IPR012337">
    <property type="entry name" value="RNaseH-like_sf"/>
</dbReference>
<dbReference type="GO" id="GO:0008233">
    <property type="term" value="F:peptidase activity"/>
    <property type="evidence" value="ECO:0007669"/>
    <property type="project" value="UniProtKB-KW"/>
</dbReference>
<keyword evidence="1" id="KW-0378">Hydrolase</keyword>
<dbReference type="Pfam" id="PF22936">
    <property type="entry name" value="Pol_BBD"/>
    <property type="match status" value="1"/>
</dbReference>
<dbReference type="Pfam" id="PF25597">
    <property type="entry name" value="SH3_retrovirus"/>
    <property type="match status" value="1"/>
</dbReference>
<keyword evidence="2" id="KW-0863">Zinc-finger</keyword>
<dbReference type="PROSITE" id="PS50158">
    <property type="entry name" value="ZF_CCHC"/>
    <property type="match status" value="2"/>
</dbReference>
<dbReference type="GO" id="GO:0003676">
    <property type="term" value="F:nucleic acid binding"/>
    <property type="evidence" value="ECO:0007669"/>
    <property type="project" value="InterPro"/>
</dbReference>
<dbReference type="Gramene" id="C.cajan_41689.t">
    <property type="protein sequence ID" value="C.cajan_41689.t"/>
    <property type="gene ID" value="C.cajan_41689"/>
</dbReference>
<dbReference type="GO" id="GO:0006508">
    <property type="term" value="P:proteolysis"/>
    <property type="evidence" value="ECO:0007669"/>
    <property type="project" value="UniProtKB-KW"/>
</dbReference>
<dbReference type="InterPro" id="IPR039537">
    <property type="entry name" value="Retrotran_Ty1/copia-like"/>
</dbReference>
<dbReference type="GO" id="GO:0008270">
    <property type="term" value="F:zinc ion binding"/>
    <property type="evidence" value="ECO:0007669"/>
    <property type="project" value="UniProtKB-KW"/>
</dbReference>
<evidence type="ECO:0000256" key="1">
    <source>
        <dbReference type="ARBA" id="ARBA00022670"/>
    </source>
</evidence>
<sequence length="677" mass="77948">MASLTNGIPLPKLTKDVNYDNWKVQMKALLGSQDNWDVVENGHEEPVTTEGYTNAQLNALKVVRAKDKAALYLLYRAVDESGFEKIANAKSSKEAWDILEKATWGGRSNTNNNIECYNCGKYGHVAKECYSIKCYNCGNLGHISKDCRSEKKREEPTNFHAEEEDEGLLLVTTIPEAEIKPSCSSEVKPNCSDNSVWYLDTGASNHMCGDEHLFKMLSKEELRSVSFGDASKVAVKGRGTIWYQQRNEKIGEIRDVYYVPDLKSNILSMGQLMEKGYSVLMKDRELQLKDKLGRLIAQVEMKKNRMYKLELKIVQDECMQLDLVDEAMKWHLRFGHLHFRGLTELVKKEMVFGLPKIEFEKKFCEECVIGKHARTSFPRSSEYRAKEQLGLIHTDLCGPITPESFSGKKYFVSFIDDFSRKTWVYFLKEKLEVFETFKKFKVMVEKETSKFIKAVRSDRGGEFTSVEFNKYCEEHGIKRFLTAPYSPQQNGVAERKNRTILDMVRSMLKGKNMPKKFWAEAVQCAVYVQNRCPHAKLGEKTPQEIWSGMKPSVSHLRVFGSLAYGQVPRQHRTKLEDRSKKYIFIGYDEKSKAYKLYDPDNKKVVVSRDVHVEETKQWCWSNSIEVETSSDIVVPSTTTMTEFFDEGSELHTLEGLEENFEICSRKCITWSFLLKIG</sequence>
<dbReference type="InterPro" id="IPR054722">
    <property type="entry name" value="PolX-like_BBD"/>
</dbReference>
<dbReference type="PANTHER" id="PTHR42648:SF18">
    <property type="entry name" value="RETROTRANSPOSON, UNCLASSIFIED-LIKE PROTEIN"/>
    <property type="match status" value="1"/>
</dbReference>
<dbReference type="PANTHER" id="PTHR42648">
    <property type="entry name" value="TRANSPOSASE, PUTATIVE-RELATED"/>
    <property type="match status" value="1"/>
</dbReference>
<dbReference type="Pfam" id="PF14223">
    <property type="entry name" value="Retrotran_gag_2"/>
    <property type="match status" value="1"/>
</dbReference>
<keyword evidence="6" id="KW-1185">Reference proteome</keyword>
<dbReference type="GO" id="GO:0015074">
    <property type="term" value="P:DNA integration"/>
    <property type="evidence" value="ECO:0007669"/>
    <property type="project" value="InterPro"/>
</dbReference>
<dbReference type="Pfam" id="PF13976">
    <property type="entry name" value="gag_pre-integrs"/>
    <property type="match status" value="1"/>
</dbReference>
<dbReference type="Pfam" id="PF00098">
    <property type="entry name" value="zf-CCHC"/>
    <property type="match status" value="2"/>
</dbReference>
<dbReference type="SMART" id="SM00343">
    <property type="entry name" value="ZnF_C2HC"/>
    <property type="match status" value="2"/>
</dbReference>
<evidence type="ECO:0000313" key="5">
    <source>
        <dbReference type="EMBL" id="KYP35823.1"/>
    </source>
</evidence>
<protein>
    <submittedName>
        <fullName evidence="5">Retrovirus-related Pol polyprotein from transposon TNT 1-94</fullName>
    </submittedName>
</protein>
<dbReference type="Gene3D" id="3.30.420.10">
    <property type="entry name" value="Ribonuclease H-like superfamily/Ribonuclease H"/>
    <property type="match status" value="1"/>
</dbReference>
<dbReference type="SUPFAM" id="SSF53098">
    <property type="entry name" value="Ribonuclease H-like"/>
    <property type="match status" value="1"/>
</dbReference>
<name>A0A151QZZ3_CAJCA</name>
<keyword evidence="2" id="KW-0862">Zinc</keyword>
<evidence type="ECO:0000259" key="4">
    <source>
        <dbReference type="PROSITE" id="PS50994"/>
    </source>
</evidence>
<feature type="domain" description="CCHC-type" evidence="3">
    <location>
        <begin position="116"/>
        <end position="129"/>
    </location>
</feature>
<evidence type="ECO:0000256" key="2">
    <source>
        <dbReference type="PROSITE-ProRule" id="PRU00047"/>
    </source>
</evidence>
<organism evidence="5 6">
    <name type="scientific">Cajanus cajan</name>
    <name type="common">Pigeon pea</name>
    <name type="synonym">Cajanus indicus</name>
    <dbReference type="NCBI Taxonomy" id="3821"/>
    <lineage>
        <taxon>Eukaryota</taxon>
        <taxon>Viridiplantae</taxon>
        <taxon>Streptophyta</taxon>
        <taxon>Embryophyta</taxon>
        <taxon>Tracheophyta</taxon>
        <taxon>Spermatophyta</taxon>
        <taxon>Magnoliopsida</taxon>
        <taxon>eudicotyledons</taxon>
        <taxon>Gunneridae</taxon>
        <taxon>Pentapetalae</taxon>
        <taxon>rosids</taxon>
        <taxon>fabids</taxon>
        <taxon>Fabales</taxon>
        <taxon>Fabaceae</taxon>
        <taxon>Papilionoideae</taxon>
        <taxon>50 kb inversion clade</taxon>
        <taxon>NPAAA clade</taxon>
        <taxon>indigoferoid/millettioid clade</taxon>
        <taxon>Phaseoleae</taxon>
        <taxon>Cajanus</taxon>
    </lineage>
</organism>
<proteinExistence type="predicted"/>
<dbReference type="AlphaFoldDB" id="A0A151QZZ3"/>
<dbReference type="Pfam" id="PF00665">
    <property type="entry name" value="rve"/>
    <property type="match status" value="1"/>
</dbReference>
<feature type="domain" description="CCHC-type" evidence="3">
    <location>
        <begin position="133"/>
        <end position="149"/>
    </location>
</feature>
<reference evidence="5" key="1">
    <citation type="journal article" date="2012" name="Nat. Biotechnol.">
        <title>Draft genome sequence of pigeonpea (Cajanus cajan), an orphan legume crop of resource-poor farmers.</title>
        <authorList>
            <person name="Varshney R.K."/>
            <person name="Chen W."/>
            <person name="Li Y."/>
            <person name="Bharti A.K."/>
            <person name="Saxena R.K."/>
            <person name="Schlueter J.A."/>
            <person name="Donoghue M.T."/>
            <person name="Azam S."/>
            <person name="Fan G."/>
            <person name="Whaley A.M."/>
            <person name="Farmer A.D."/>
            <person name="Sheridan J."/>
            <person name="Iwata A."/>
            <person name="Tuteja R."/>
            <person name="Penmetsa R.V."/>
            <person name="Wu W."/>
            <person name="Upadhyaya H.D."/>
            <person name="Yang S.P."/>
            <person name="Shah T."/>
            <person name="Saxena K.B."/>
            <person name="Michael T."/>
            <person name="McCombie W.R."/>
            <person name="Yang B."/>
            <person name="Zhang G."/>
            <person name="Yang H."/>
            <person name="Wang J."/>
            <person name="Spillane C."/>
            <person name="Cook D.R."/>
            <person name="May G.D."/>
            <person name="Xu X."/>
            <person name="Jackson S.A."/>
        </authorList>
    </citation>
    <scope>NUCLEOTIDE SEQUENCE [LARGE SCALE GENOMIC DNA]</scope>
</reference>
<dbReference type="Proteomes" id="UP000075243">
    <property type="component" value="Unassembled WGS sequence"/>
</dbReference>
<accession>A0A151QZZ3</accession>
<dbReference type="InterPro" id="IPR036875">
    <property type="entry name" value="Znf_CCHC_sf"/>
</dbReference>
<dbReference type="PROSITE" id="PS50994">
    <property type="entry name" value="INTEGRASE"/>
    <property type="match status" value="1"/>
</dbReference>